<dbReference type="PROSITE" id="PS50893">
    <property type="entry name" value="ABC_TRANSPORTER_2"/>
    <property type="match status" value="1"/>
</dbReference>
<dbReference type="Gene3D" id="2.40.50.140">
    <property type="entry name" value="Nucleic acid-binding proteins"/>
    <property type="match status" value="1"/>
</dbReference>
<evidence type="ECO:0000256" key="5">
    <source>
        <dbReference type="ARBA" id="ARBA00022967"/>
    </source>
</evidence>
<name>A0A4Q1AKY3_9BACT</name>
<dbReference type="EMBL" id="PDKK01000006">
    <property type="protein sequence ID" value="RXK05551.1"/>
    <property type="molecule type" value="Genomic_DNA"/>
</dbReference>
<dbReference type="InterPro" id="IPR003439">
    <property type="entry name" value="ABC_transporter-like_ATP-bd"/>
</dbReference>
<protein>
    <submittedName>
        <fullName evidence="8">ABC transporter ATP-binding protein</fullName>
    </submittedName>
</protein>
<evidence type="ECO:0000259" key="7">
    <source>
        <dbReference type="PROSITE" id="PS50893"/>
    </source>
</evidence>
<organism evidence="8 9">
    <name type="scientific">Halarcobacter ebronensis</name>
    <dbReference type="NCBI Taxonomy" id="1462615"/>
    <lineage>
        <taxon>Bacteria</taxon>
        <taxon>Pseudomonadati</taxon>
        <taxon>Campylobacterota</taxon>
        <taxon>Epsilonproteobacteria</taxon>
        <taxon>Campylobacterales</taxon>
        <taxon>Arcobacteraceae</taxon>
        <taxon>Halarcobacter</taxon>
    </lineage>
</organism>
<evidence type="ECO:0000313" key="8">
    <source>
        <dbReference type="EMBL" id="RXK05551.1"/>
    </source>
</evidence>
<evidence type="ECO:0000256" key="1">
    <source>
        <dbReference type="ARBA" id="ARBA00022448"/>
    </source>
</evidence>
<dbReference type="Proteomes" id="UP000289758">
    <property type="component" value="Unassembled WGS sequence"/>
</dbReference>
<dbReference type="GO" id="GO:0140359">
    <property type="term" value="F:ABC-type transporter activity"/>
    <property type="evidence" value="ECO:0007669"/>
    <property type="project" value="UniProtKB-ARBA"/>
</dbReference>
<dbReference type="PANTHER" id="PTHR43875">
    <property type="entry name" value="MALTODEXTRIN IMPORT ATP-BINDING PROTEIN MSMX"/>
    <property type="match status" value="1"/>
</dbReference>
<dbReference type="OrthoDB" id="9809450at2"/>
<keyword evidence="6" id="KW-0472">Membrane</keyword>
<dbReference type="AlphaFoldDB" id="A0A4Q1AKY3"/>
<keyword evidence="3" id="KW-0547">Nucleotide-binding</keyword>
<evidence type="ECO:0000256" key="3">
    <source>
        <dbReference type="ARBA" id="ARBA00022741"/>
    </source>
</evidence>
<dbReference type="SUPFAM" id="SSF52540">
    <property type="entry name" value="P-loop containing nucleoside triphosphate hydrolases"/>
    <property type="match status" value="1"/>
</dbReference>
<evidence type="ECO:0000256" key="2">
    <source>
        <dbReference type="ARBA" id="ARBA00022475"/>
    </source>
</evidence>
<dbReference type="InterPro" id="IPR012340">
    <property type="entry name" value="NA-bd_OB-fold"/>
</dbReference>
<evidence type="ECO:0000313" key="9">
    <source>
        <dbReference type="Proteomes" id="UP000289758"/>
    </source>
</evidence>
<dbReference type="GO" id="GO:0016887">
    <property type="term" value="F:ATP hydrolysis activity"/>
    <property type="evidence" value="ECO:0007669"/>
    <property type="project" value="InterPro"/>
</dbReference>
<accession>A0A4Q1AKY3</accession>
<dbReference type="GO" id="GO:0055052">
    <property type="term" value="C:ATP-binding cassette (ABC) transporter complex, substrate-binding subunit-containing"/>
    <property type="evidence" value="ECO:0007669"/>
    <property type="project" value="TreeGrafter"/>
</dbReference>
<evidence type="ECO:0000256" key="6">
    <source>
        <dbReference type="ARBA" id="ARBA00023136"/>
    </source>
</evidence>
<evidence type="ECO:0000256" key="4">
    <source>
        <dbReference type="ARBA" id="ARBA00022840"/>
    </source>
</evidence>
<dbReference type="SMART" id="SM00382">
    <property type="entry name" value="AAA"/>
    <property type="match status" value="1"/>
</dbReference>
<dbReference type="InterPro" id="IPR003593">
    <property type="entry name" value="AAA+_ATPase"/>
</dbReference>
<dbReference type="Pfam" id="PF00005">
    <property type="entry name" value="ABC_tran"/>
    <property type="match status" value="1"/>
</dbReference>
<dbReference type="InterPro" id="IPR017871">
    <property type="entry name" value="ABC_transporter-like_CS"/>
</dbReference>
<keyword evidence="1" id="KW-0813">Transport</keyword>
<dbReference type="InterPro" id="IPR013611">
    <property type="entry name" value="Transp-assoc_OB_typ2"/>
</dbReference>
<proteinExistence type="predicted"/>
<dbReference type="RefSeq" id="WP_129087303.1">
    <property type="nucleotide sequence ID" value="NZ_CP053836.1"/>
</dbReference>
<dbReference type="Gene3D" id="3.40.50.300">
    <property type="entry name" value="P-loop containing nucleotide triphosphate hydrolases"/>
    <property type="match status" value="1"/>
</dbReference>
<dbReference type="PANTHER" id="PTHR43875:SF15">
    <property type="entry name" value="TREHALOSE IMPORT ATP-BINDING PROTEIN SUGC"/>
    <property type="match status" value="1"/>
</dbReference>
<dbReference type="FunFam" id="3.40.50.300:FF:000042">
    <property type="entry name" value="Maltose/maltodextrin ABC transporter, ATP-binding protein"/>
    <property type="match status" value="1"/>
</dbReference>
<reference evidence="8 9" key="1">
    <citation type="submission" date="2017-10" db="EMBL/GenBank/DDBJ databases">
        <title>Genomics of the genus Arcobacter.</title>
        <authorList>
            <person name="Perez-Cataluna A."/>
            <person name="Figueras M.J."/>
        </authorList>
    </citation>
    <scope>NUCLEOTIDE SEQUENCE [LARGE SCALE GENOMIC DNA]</scope>
    <source>
        <strain evidence="8 9">CECT 8441</strain>
    </source>
</reference>
<keyword evidence="2" id="KW-1003">Cell membrane</keyword>
<gene>
    <name evidence="8" type="ORF">CRV07_08560</name>
</gene>
<dbReference type="PROSITE" id="PS00211">
    <property type="entry name" value="ABC_TRANSPORTER_1"/>
    <property type="match status" value="1"/>
</dbReference>
<dbReference type="InterPro" id="IPR047641">
    <property type="entry name" value="ABC_transpr_MalK/UgpC-like"/>
</dbReference>
<keyword evidence="5" id="KW-1278">Translocase</keyword>
<dbReference type="SUPFAM" id="SSF50331">
    <property type="entry name" value="MOP-like"/>
    <property type="match status" value="1"/>
</dbReference>
<dbReference type="InterPro" id="IPR027417">
    <property type="entry name" value="P-loop_NTPase"/>
</dbReference>
<comment type="caution">
    <text evidence="8">The sequence shown here is derived from an EMBL/GenBank/DDBJ whole genome shotgun (WGS) entry which is preliminary data.</text>
</comment>
<sequence length="357" mass="40460">MAYIKLKNITKKYNKKMVIEDLNFEIKKGSFTVLLGPSGCGKSTTLRMIAGLEEISSGQILIDGKDISKLPASKRGISMVFQSYALFPHLSVKDNILFGLKVRKVAKDEREKRLKKVIKLVGLEGLLESKPSQLSGGQKQRVALARAFVAKSKICLMDEPLSNLDAKLRHEMRIEIKKLQQQLNMTVLYVTHDQTEAMSMADHIILLNKGVIEQQGSPKELYENVATTFVGKFIGTPPMNILNIKKENEKILINNQEINTTYSSRITDDICFLGIRPEDVYFEENNSGLEGEIIYQDYHGSDTILGIQTLNSNLDNPILMRIQKAENYINGDRVWVNWSETKINFFNSQGERREILS</sequence>
<dbReference type="InterPro" id="IPR008995">
    <property type="entry name" value="Mo/tungstate-bd_C_term_dom"/>
</dbReference>
<dbReference type="Pfam" id="PF08402">
    <property type="entry name" value="TOBE_2"/>
    <property type="match status" value="1"/>
</dbReference>
<keyword evidence="9" id="KW-1185">Reference proteome</keyword>
<dbReference type="GO" id="GO:0005524">
    <property type="term" value="F:ATP binding"/>
    <property type="evidence" value="ECO:0007669"/>
    <property type="project" value="UniProtKB-KW"/>
</dbReference>
<feature type="domain" description="ABC transporter" evidence="7">
    <location>
        <begin position="4"/>
        <end position="234"/>
    </location>
</feature>
<dbReference type="Gene3D" id="2.40.50.100">
    <property type="match status" value="1"/>
</dbReference>
<keyword evidence="4 8" id="KW-0067">ATP-binding</keyword>